<organism evidence="2 3">
    <name type="scientific">Asanoa ishikariensis</name>
    <dbReference type="NCBI Taxonomy" id="137265"/>
    <lineage>
        <taxon>Bacteria</taxon>
        <taxon>Bacillati</taxon>
        <taxon>Actinomycetota</taxon>
        <taxon>Actinomycetes</taxon>
        <taxon>Micromonosporales</taxon>
        <taxon>Micromonosporaceae</taxon>
        <taxon>Asanoa</taxon>
    </lineage>
</organism>
<sequence length="279" mass="30523">MAPLVYETYVAPGKPVVSDDLPAGETAEMWSPTSATLIHGERDAVLVDALLTDREGYDLADWVEESGKDLTTIYVTHGHGDHFFGAAAVLERFPDARLVATSQVVDVMEEQVEPDLLDGFWRTRFPDQIGDPVVAEPLDGDTIELEGEELHAVALGHSDTDHTTALHAPSIGLVVAGDSVYNGVHLYLAEAGRDGLDGWFDALDKVAGLRPRAVVAGHKRADADDRPTDVDATRDYLRDWDEAVRRSANAQALYDTMIERYPDRINRAVVWHSAEAAKP</sequence>
<evidence type="ECO:0000259" key="1">
    <source>
        <dbReference type="SMART" id="SM00849"/>
    </source>
</evidence>
<dbReference type="PANTHER" id="PTHR42951:SF14">
    <property type="entry name" value="METALLO-BETA-LACTAMASE SUPERFAMILY PROTEIN"/>
    <property type="match status" value="1"/>
</dbReference>
<protein>
    <submittedName>
        <fullName evidence="2">Glyoxylase, beta-lactamase superfamily II</fullName>
    </submittedName>
</protein>
<accession>A0A1H3UH23</accession>
<dbReference type="SUPFAM" id="SSF56281">
    <property type="entry name" value="Metallo-hydrolase/oxidoreductase"/>
    <property type="match status" value="1"/>
</dbReference>
<dbReference type="Pfam" id="PF00753">
    <property type="entry name" value="Lactamase_B"/>
    <property type="match status" value="1"/>
</dbReference>
<feature type="domain" description="Metallo-beta-lactamase" evidence="1">
    <location>
        <begin position="32"/>
        <end position="218"/>
    </location>
</feature>
<dbReference type="OrthoDB" id="2273115at2"/>
<dbReference type="PANTHER" id="PTHR42951">
    <property type="entry name" value="METALLO-BETA-LACTAMASE DOMAIN-CONTAINING"/>
    <property type="match status" value="1"/>
</dbReference>
<dbReference type="Gene3D" id="3.60.15.10">
    <property type="entry name" value="Ribonuclease Z/Hydroxyacylglutathione hydrolase-like"/>
    <property type="match status" value="1"/>
</dbReference>
<dbReference type="InterPro" id="IPR001279">
    <property type="entry name" value="Metallo-B-lactamas"/>
</dbReference>
<dbReference type="EMBL" id="FNQB01000004">
    <property type="protein sequence ID" value="SDZ60959.1"/>
    <property type="molecule type" value="Genomic_DNA"/>
</dbReference>
<dbReference type="SMART" id="SM00849">
    <property type="entry name" value="Lactamase_B"/>
    <property type="match status" value="1"/>
</dbReference>
<evidence type="ECO:0000313" key="2">
    <source>
        <dbReference type="EMBL" id="SDZ60959.1"/>
    </source>
</evidence>
<dbReference type="CDD" id="cd07739">
    <property type="entry name" value="metallo-hydrolase-like_MBL-fold"/>
    <property type="match status" value="1"/>
</dbReference>
<dbReference type="Proteomes" id="UP000199632">
    <property type="component" value="Unassembled WGS sequence"/>
</dbReference>
<evidence type="ECO:0000313" key="3">
    <source>
        <dbReference type="Proteomes" id="UP000199632"/>
    </source>
</evidence>
<name>A0A1H3UH23_9ACTN</name>
<reference evidence="3" key="1">
    <citation type="submission" date="2016-10" db="EMBL/GenBank/DDBJ databases">
        <authorList>
            <person name="Varghese N."/>
            <person name="Submissions S."/>
        </authorList>
    </citation>
    <scope>NUCLEOTIDE SEQUENCE [LARGE SCALE GENOMIC DNA]</scope>
    <source>
        <strain evidence="3">DSM 44718</strain>
    </source>
</reference>
<dbReference type="STRING" id="137265.SAMN05421684_7148"/>
<gene>
    <name evidence="2" type="ORF">SAMN05421684_7148</name>
</gene>
<proteinExistence type="predicted"/>
<dbReference type="InterPro" id="IPR036866">
    <property type="entry name" value="RibonucZ/Hydroxyglut_hydro"/>
</dbReference>
<keyword evidence="3" id="KW-1185">Reference proteome</keyword>
<dbReference type="RefSeq" id="WP_090801902.1">
    <property type="nucleotide sequence ID" value="NZ_BOND01000005.1"/>
</dbReference>
<dbReference type="InterPro" id="IPR050855">
    <property type="entry name" value="NDM-1-like"/>
</dbReference>
<dbReference type="AlphaFoldDB" id="A0A1H3UH23"/>